<comment type="subunit">
    <text evidence="9">Homodimer, forms a heterotetramer with a Cas1 homodimer.</text>
</comment>
<dbReference type="EMBL" id="LYVF01000177">
    <property type="protein sequence ID" value="OAT80404.1"/>
    <property type="molecule type" value="Genomic_DNA"/>
</dbReference>
<keyword evidence="12" id="KW-1185">Reference proteome</keyword>
<dbReference type="AlphaFoldDB" id="A0A1B7LCF6"/>
<dbReference type="PANTHER" id="PTHR34405:SF3">
    <property type="entry name" value="CRISPR-ASSOCIATED ENDORIBONUCLEASE CAS2 3"/>
    <property type="match status" value="1"/>
</dbReference>
<comment type="function">
    <text evidence="9">CRISPR (clustered regularly interspaced short palindromic repeat), is an adaptive immune system that provides protection against mobile genetic elements (viruses, transposable elements and conjugative plasmids). CRISPR clusters contain sequences complementary to antecedent mobile elements and target invading nucleic acids. CRISPR clusters are transcribed and processed into CRISPR RNA (crRNA). Functions as a ssRNA-specific endoribonuclease. Involved in the integration of spacer DNA into the CRISPR cassette.</text>
</comment>
<evidence type="ECO:0000256" key="7">
    <source>
        <dbReference type="ARBA" id="ARBA00022842"/>
    </source>
</evidence>
<comment type="cofactor">
    <cofactor evidence="1 9">
        <name>Mg(2+)</name>
        <dbReference type="ChEBI" id="CHEBI:18420"/>
    </cofactor>
</comment>
<evidence type="ECO:0000256" key="3">
    <source>
        <dbReference type="ARBA" id="ARBA00022722"/>
    </source>
</evidence>
<dbReference type="STRING" id="1838280.A6M21_00570"/>
<evidence type="ECO:0000256" key="2">
    <source>
        <dbReference type="ARBA" id="ARBA00009959"/>
    </source>
</evidence>
<dbReference type="CDD" id="cd09725">
    <property type="entry name" value="Cas2_I_II_III"/>
    <property type="match status" value="1"/>
</dbReference>
<keyword evidence="4 9" id="KW-0479">Metal-binding</keyword>
<keyword evidence="8 9" id="KW-0051">Antiviral defense</keyword>
<dbReference type="GO" id="GO:0016787">
    <property type="term" value="F:hydrolase activity"/>
    <property type="evidence" value="ECO:0007669"/>
    <property type="project" value="UniProtKB-KW"/>
</dbReference>
<keyword evidence="6 9" id="KW-0378">Hydrolase</keyword>
<reference evidence="11 12" key="1">
    <citation type="submission" date="2016-04" db="EMBL/GenBank/DDBJ databases">
        <authorList>
            <person name="Evans L.H."/>
            <person name="Alamgir A."/>
            <person name="Owens N."/>
            <person name="Weber N.D."/>
            <person name="Virtaneva K."/>
            <person name="Barbian K."/>
            <person name="Babar A."/>
            <person name="Rosenke K."/>
        </authorList>
    </citation>
    <scope>NUCLEOTIDE SEQUENCE [LARGE SCALE GENOMIC DNA]</scope>
    <source>
        <strain evidence="11 12">LMa1</strain>
    </source>
</reference>
<dbReference type="Proteomes" id="UP000078532">
    <property type="component" value="Unassembled WGS sequence"/>
</dbReference>
<dbReference type="Pfam" id="PF09827">
    <property type="entry name" value="CRISPR_Cas2"/>
    <property type="match status" value="1"/>
</dbReference>
<dbReference type="HAMAP" id="MF_01471">
    <property type="entry name" value="Cas2"/>
    <property type="match status" value="1"/>
</dbReference>
<dbReference type="PANTHER" id="PTHR34405">
    <property type="entry name" value="CRISPR-ASSOCIATED ENDORIBONUCLEASE CAS2"/>
    <property type="match status" value="1"/>
</dbReference>
<sequence length="97" mass="11684">MENYIIAYDIRDDRRRLKIYKTLKDYAVPVQYSVFECSLRKEEYLMLRYKLEKLIRKDEDSIVFYRQCPRCAERVERLGTSRDPFGDGVFIVTAAED</sequence>
<comment type="caution">
    <text evidence="11">The sequence shown here is derived from an EMBL/GenBank/DDBJ whole genome shotgun (WGS) entry which is preliminary data.</text>
</comment>
<dbReference type="RefSeq" id="WP_066669703.1">
    <property type="nucleotide sequence ID" value="NZ_LYVF01000177.1"/>
</dbReference>
<dbReference type="GO" id="GO:0046872">
    <property type="term" value="F:metal ion binding"/>
    <property type="evidence" value="ECO:0007669"/>
    <property type="project" value="UniProtKB-UniRule"/>
</dbReference>
<evidence type="ECO:0000256" key="8">
    <source>
        <dbReference type="ARBA" id="ARBA00023118"/>
    </source>
</evidence>
<evidence type="ECO:0000313" key="11">
    <source>
        <dbReference type="EMBL" id="OAT80404.1"/>
    </source>
</evidence>
<evidence type="ECO:0000256" key="10">
    <source>
        <dbReference type="PIRNR" id="PIRNR032582"/>
    </source>
</evidence>
<evidence type="ECO:0000256" key="6">
    <source>
        <dbReference type="ARBA" id="ARBA00022801"/>
    </source>
</evidence>
<feature type="binding site" evidence="9">
    <location>
        <position position="9"/>
    </location>
    <ligand>
        <name>Mg(2+)</name>
        <dbReference type="ChEBI" id="CHEBI:18420"/>
        <note>catalytic</note>
    </ligand>
</feature>
<protein>
    <recommendedName>
        <fullName evidence="9">CRISPR-associated endoribonuclease Cas2</fullName>
        <ecNumber evidence="9">3.1.-.-</ecNumber>
    </recommendedName>
</protein>
<evidence type="ECO:0000313" key="12">
    <source>
        <dbReference type="Proteomes" id="UP000078532"/>
    </source>
</evidence>
<keyword evidence="3 9" id="KW-0540">Nuclease</keyword>
<organism evidence="11 12">
    <name type="scientific">Desulfotomaculum copahuensis</name>
    <dbReference type="NCBI Taxonomy" id="1838280"/>
    <lineage>
        <taxon>Bacteria</taxon>
        <taxon>Bacillati</taxon>
        <taxon>Bacillota</taxon>
        <taxon>Clostridia</taxon>
        <taxon>Eubacteriales</taxon>
        <taxon>Desulfotomaculaceae</taxon>
        <taxon>Desulfotomaculum</taxon>
    </lineage>
</organism>
<dbReference type="NCBIfam" id="TIGR01573">
    <property type="entry name" value="cas2"/>
    <property type="match status" value="1"/>
</dbReference>
<dbReference type="InterPro" id="IPR021127">
    <property type="entry name" value="CRISPR_associated_Cas2"/>
</dbReference>
<dbReference type="SUPFAM" id="SSF143430">
    <property type="entry name" value="TTP0101/SSO1404-like"/>
    <property type="match status" value="1"/>
</dbReference>
<dbReference type="PIRSF" id="PIRSF032582">
    <property type="entry name" value="Cas2"/>
    <property type="match status" value="1"/>
</dbReference>
<evidence type="ECO:0000256" key="4">
    <source>
        <dbReference type="ARBA" id="ARBA00022723"/>
    </source>
</evidence>
<accession>A0A1B7LCF6</accession>
<gene>
    <name evidence="9" type="primary">cas2</name>
    <name evidence="11" type="ORF">A6M21_00570</name>
</gene>
<dbReference type="GO" id="GO:0004521">
    <property type="term" value="F:RNA endonuclease activity"/>
    <property type="evidence" value="ECO:0007669"/>
    <property type="project" value="UniProtKB-UniRule"/>
</dbReference>
<dbReference type="InterPro" id="IPR019199">
    <property type="entry name" value="Virulence_VapD/CRISPR_Cas2"/>
</dbReference>
<evidence type="ECO:0000256" key="1">
    <source>
        <dbReference type="ARBA" id="ARBA00001946"/>
    </source>
</evidence>
<name>A0A1B7LCF6_9FIRM</name>
<dbReference type="OrthoDB" id="9798176at2"/>
<dbReference type="GO" id="GO:0043571">
    <property type="term" value="P:maintenance of CRISPR repeat elements"/>
    <property type="evidence" value="ECO:0007669"/>
    <property type="project" value="UniProtKB-UniRule"/>
</dbReference>
<proteinExistence type="inferred from homology"/>
<keyword evidence="7 9" id="KW-0460">Magnesium</keyword>
<dbReference type="EC" id="3.1.-.-" evidence="9"/>
<dbReference type="GO" id="GO:0051607">
    <property type="term" value="P:defense response to virus"/>
    <property type="evidence" value="ECO:0007669"/>
    <property type="project" value="UniProtKB-UniRule"/>
</dbReference>
<evidence type="ECO:0000256" key="5">
    <source>
        <dbReference type="ARBA" id="ARBA00022759"/>
    </source>
</evidence>
<comment type="similarity">
    <text evidence="2 9 10">Belongs to the CRISPR-associated endoribonuclease Cas2 protein family.</text>
</comment>
<evidence type="ECO:0000256" key="9">
    <source>
        <dbReference type="HAMAP-Rule" id="MF_01471"/>
    </source>
</evidence>
<dbReference type="Gene3D" id="3.30.70.240">
    <property type="match status" value="1"/>
</dbReference>
<keyword evidence="5 9" id="KW-0255">Endonuclease</keyword>